<evidence type="ECO:0000313" key="2">
    <source>
        <dbReference type="EMBL" id="ARF09298.1"/>
    </source>
</evidence>
<reference evidence="2" key="1">
    <citation type="journal article" date="2017" name="Science">
        <title>Giant viruses with an expanded complement of translation system components.</title>
        <authorList>
            <person name="Schulz F."/>
            <person name="Yutin N."/>
            <person name="Ivanova N.N."/>
            <person name="Ortega D.R."/>
            <person name="Lee T.K."/>
            <person name="Vierheilig J."/>
            <person name="Daims H."/>
            <person name="Horn M."/>
            <person name="Wagner M."/>
            <person name="Jensen G.J."/>
            <person name="Kyrpides N.C."/>
            <person name="Koonin E.V."/>
            <person name="Woyke T."/>
        </authorList>
    </citation>
    <scope>NUCLEOTIDE SEQUENCE</scope>
    <source>
        <strain evidence="2">CTV1</strain>
    </source>
</reference>
<organism evidence="2">
    <name type="scientific">Catovirus CTV1</name>
    <dbReference type="NCBI Taxonomy" id="1977631"/>
    <lineage>
        <taxon>Viruses</taxon>
        <taxon>Varidnaviria</taxon>
        <taxon>Bamfordvirae</taxon>
        <taxon>Nucleocytoviricota</taxon>
        <taxon>Megaviricetes</taxon>
        <taxon>Imitervirales</taxon>
        <taxon>Mimiviridae</taxon>
        <taxon>Klosneuvirinae</taxon>
        <taxon>Catovirus</taxon>
    </lineage>
</organism>
<proteinExistence type="predicted"/>
<sequence>MGYNYCYACRISIENNINSNNEIILCNDCKEDSFILISKTNAKKKFCLNDHDIAHLSKNTIINKHGRKTTYFYYDDVINKAHKKYGGVSGLIWAREKRLKRGARIKNINALKLADKHNMIQCRRNLILSELEKMGLIYYEDITEFYNYVYMGDNSGYNFENIISIFKEYNFIYSKTDHKQLLNNGKSKKRCC</sequence>
<dbReference type="Gene3D" id="3.90.530.10">
    <property type="entry name" value="XPA C-terminal domain"/>
    <property type="match status" value="1"/>
</dbReference>
<name>A0A1V0SCB1_9VIRU</name>
<dbReference type="CDD" id="cd21075">
    <property type="entry name" value="DBD_XPA-like"/>
    <property type="match status" value="1"/>
</dbReference>
<accession>A0A1V0SCB1</accession>
<evidence type="ECO:0000256" key="1">
    <source>
        <dbReference type="ARBA" id="ARBA00022833"/>
    </source>
</evidence>
<dbReference type="InterPro" id="IPR037129">
    <property type="entry name" value="XPA_sf"/>
</dbReference>
<keyword evidence="1" id="KW-0862">Zinc</keyword>
<dbReference type="SUPFAM" id="SSF46955">
    <property type="entry name" value="Putative DNA-binding domain"/>
    <property type="match status" value="1"/>
</dbReference>
<dbReference type="InterPro" id="IPR009061">
    <property type="entry name" value="DNA-bd_dom_put_sf"/>
</dbReference>
<dbReference type="EMBL" id="KY684084">
    <property type="protein sequence ID" value="ARF09298.1"/>
    <property type="molecule type" value="Genomic_DNA"/>
</dbReference>
<gene>
    <name evidence="2" type="ORF">Catovirus_2_247</name>
</gene>
<protein>
    <submittedName>
        <fullName evidence="2">Uncharacterized protein</fullName>
    </submittedName>
</protein>